<organism evidence="1 2">
    <name type="scientific">Neorhizobium galegae bv. officinalis</name>
    <dbReference type="NCBI Taxonomy" id="323656"/>
    <lineage>
        <taxon>Bacteria</taxon>
        <taxon>Pseudomonadati</taxon>
        <taxon>Pseudomonadota</taxon>
        <taxon>Alphaproteobacteria</taxon>
        <taxon>Hyphomicrobiales</taxon>
        <taxon>Rhizobiaceae</taxon>
        <taxon>Rhizobium/Agrobacterium group</taxon>
        <taxon>Neorhizobium</taxon>
    </lineage>
</organism>
<dbReference type="AlphaFoldDB" id="A0A0T7GR07"/>
<protein>
    <submittedName>
        <fullName evidence="1">Uncharacterized protein</fullName>
    </submittedName>
</protein>
<proteinExistence type="predicted"/>
<gene>
    <name evidence="1" type="ORF">NGAL_HAMBI1189_30780</name>
</gene>
<accession>A0A0T7GR07</accession>
<dbReference type="EMBL" id="CCRK01000006">
    <property type="protein sequence ID" value="CDZ49705.1"/>
    <property type="molecule type" value="Genomic_DNA"/>
</dbReference>
<evidence type="ECO:0000313" key="1">
    <source>
        <dbReference type="EMBL" id="CDZ49705.1"/>
    </source>
</evidence>
<evidence type="ECO:0000313" key="2">
    <source>
        <dbReference type="Proteomes" id="UP000039660"/>
    </source>
</evidence>
<sequence length="51" mass="5480">MNRVRAVVTACDKLAKIGSLRYNNAQMPGSIRHLGPFDVGKPYAAVFSAST</sequence>
<reference evidence="1 2" key="1">
    <citation type="submission" date="2014-08" db="EMBL/GenBank/DDBJ databases">
        <authorList>
            <person name="Chen Y.-H."/>
        </authorList>
    </citation>
    <scope>NUCLEOTIDE SEQUENCE [LARGE SCALE GENOMIC DNA]</scope>
</reference>
<name>A0A0T7GR07_NEOGA</name>
<dbReference type="Proteomes" id="UP000039660">
    <property type="component" value="Unassembled WGS sequence"/>
</dbReference>